<dbReference type="SUPFAM" id="SSF103481">
    <property type="entry name" value="Multidrug resistance efflux transporter EmrE"/>
    <property type="match status" value="1"/>
</dbReference>
<feature type="transmembrane region" description="Helical" evidence="7">
    <location>
        <begin position="50"/>
        <end position="69"/>
    </location>
</feature>
<evidence type="ECO:0000256" key="4">
    <source>
        <dbReference type="ARBA" id="ARBA00022692"/>
    </source>
</evidence>
<keyword evidence="6 7" id="KW-0472">Membrane</keyword>
<comment type="subcellular location">
    <subcellularLocation>
        <location evidence="1">Membrane</location>
        <topology evidence="1">Multi-pass membrane protein</topology>
    </subcellularLocation>
</comment>
<feature type="transmembrane region" description="Helical" evidence="7">
    <location>
        <begin position="178"/>
        <end position="195"/>
    </location>
</feature>
<evidence type="ECO:0000313" key="12">
    <source>
        <dbReference type="Proteomes" id="UP000663891"/>
    </source>
</evidence>
<dbReference type="PANTHER" id="PTHR10231">
    <property type="entry name" value="NUCLEOTIDE-SUGAR TRANSMEMBRANE TRANSPORTER"/>
    <property type="match status" value="1"/>
</dbReference>
<keyword evidence="3" id="KW-0813">Transport</keyword>
<evidence type="ECO:0000313" key="9">
    <source>
        <dbReference type="EMBL" id="CAF0807808.1"/>
    </source>
</evidence>
<feature type="transmembrane region" description="Helical" evidence="7">
    <location>
        <begin position="275"/>
        <end position="300"/>
    </location>
</feature>
<evidence type="ECO:0000256" key="5">
    <source>
        <dbReference type="ARBA" id="ARBA00022989"/>
    </source>
</evidence>
<dbReference type="EMBL" id="CAJNOE010000015">
    <property type="protein sequence ID" value="CAF0733541.1"/>
    <property type="molecule type" value="Genomic_DNA"/>
</dbReference>
<feature type="transmembrane region" description="Helical" evidence="7">
    <location>
        <begin position="210"/>
        <end position="230"/>
    </location>
</feature>
<reference evidence="9" key="1">
    <citation type="submission" date="2021-02" db="EMBL/GenBank/DDBJ databases">
        <authorList>
            <person name="Nowell W R."/>
        </authorList>
    </citation>
    <scope>NUCLEOTIDE SEQUENCE</scope>
</reference>
<dbReference type="InterPro" id="IPR037185">
    <property type="entry name" value="EmrE-like"/>
</dbReference>
<dbReference type="AlphaFoldDB" id="A0A813T218"/>
<dbReference type="PIRSF" id="PIRSF005799">
    <property type="entry name" value="UDP-gal_transpt"/>
    <property type="match status" value="1"/>
</dbReference>
<evidence type="ECO:0000313" key="10">
    <source>
        <dbReference type="EMBL" id="CAF3601756.1"/>
    </source>
</evidence>
<gene>
    <name evidence="8" type="ORF">IZO911_LOCUS3048</name>
    <name evidence="10" type="ORF">KXQ929_LOCUS5169</name>
    <name evidence="11" type="ORF">OKA104_LOCUS6965</name>
    <name evidence="9" type="ORF">VCS650_LOCUS4376</name>
</gene>
<comment type="caution">
    <text evidence="9">The sequence shown here is derived from an EMBL/GenBank/DDBJ whole genome shotgun (WGS) entry which is preliminary data.</text>
</comment>
<comment type="similarity">
    <text evidence="2">Belongs to the nucleotide-sugar transporter family. SLC35A subfamily.</text>
</comment>
<dbReference type="Proteomes" id="UP000663881">
    <property type="component" value="Unassembled WGS sequence"/>
</dbReference>
<evidence type="ECO:0000256" key="2">
    <source>
        <dbReference type="ARBA" id="ARBA00009976"/>
    </source>
</evidence>
<name>A0A813T218_9BILA</name>
<dbReference type="GO" id="GO:0015165">
    <property type="term" value="F:pyrimidine nucleotide-sugar transmembrane transporter activity"/>
    <property type="evidence" value="ECO:0007669"/>
    <property type="project" value="InterPro"/>
</dbReference>
<dbReference type="InterPro" id="IPR007271">
    <property type="entry name" value="Nuc_sug_transpt"/>
</dbReference>
<keyword evidence="3" id="KW-0762">Sugar transport</keyword>
<keyword evidence="5 7" id="KW-1133">Transmembrane helix</keyword>
<dbReference type="EMBL" id="CAJNON010000024">
    <property type="protein sequence ID" value="CAF0807808.1"/>
    <property type="molecule type" value="Genomic_DNA"/>
</dbReference>
<accession>A0A813T218</accession>
<dbReference type="Proteomes" id="UP000663868">
    <property type="component" value="Unassembled WGS sequence"/>
</dbReference>
<dbReference type="OrthoDB" id="408493at2759"/>
<dbReference type="Pfam" id="PF04142">
    <property type="entry name" value="Nuc_sug_transp"/>
    <property type="match status" value="1"/>
</dbReference>
<organism evidence="9 12">
    <name type="scientific">Adineta steineri</name>
    <dbReference type="NCBI Taxonomy" id="433720"/>
    <lineage>
        <taxon>Eukaryota</taxon>
        <taxon>Metazoa</taxon>
        <taxon>Spiralia</taxon>
        <taxon>Gnathifera</taxon>
        <taxon>Rotifera</taxon>
        <taxon>Eurotatoria</taxon>
        <taxon>Bdelloidea</taxon>
        <taxon>Adinetida</taxon>
        <taxon>Adinetidae</taxon>
        <taxon>Adineta</taxon>
    </lineage>
</organism>
<sequence length="372" mass="41544">MAHKDNQIIIEIPGNESSPNDRTSYSVPTSAPNISVPLVHQQTNTFMKRVSLVALTLQNAMSILLLRYVRTTPGPRFINSTAVVTSEIQKTIFSIILVINEERNVVKAFKLIYDKIVREPYDTFKTGLPALLYTLQNNLLFIAISNLDAATFQVTYQLKIFTTAILMVFILRRQLSLVQWFALFLLFIGISLVQVENMTSTATKQDVNAVYGFMAVITACILSGLAGVYFEKILKESKEVSVWIRNIQLGIFGMFFGAITTYLSDGAEVQTKGFLFGYTSMVWVATLIHSIGGLIVALVVKHADNILKGFATSMAIIISCIVSILIFDFQLTILFTLGSSLVIFSIFLYSIPELIFKVPILNVFFREKSIVL</sequence>
<dbReference type="Proteomes" id="UP000663891">
    <property type="component" value="Unassembled WGS sequence"/>
</dbReference>
<evidence type="ECO:0000256" key="1">
    <source>
        <dbReference type="ARBA" id="ARBA00004141"/>
    </source>
</evidence>
<protein>
    <submittedName>
        <fullName evidence="9">Uncharacterized protein</fullName>
    </submittedName>
</protein>
<proteinExistence type="inferred from homology"/>
<keyword evidence="4 7" id="KW-0812">Transmembrane</keyword>
<feature type="transmembrane region" description="Helical" evidence="7">
    <location>
        <begin position="154"/>
        <end position="171"/>
    </location>
</feature>
<dbReference type="EMBL" id="CAJOAY010000262">
    <property type="protein sequence ID" value="CAF3607936.1"/>
    <property type="molecule type" value="Genomic_DNA"/>
</dbReference>
<evidence type="ECO:0000256" key="6">
    <source>
        <dbReference type="ARBA" id="ARBA00023136"/>
    </source>
</evidence>
<dbReference type="Proteomes" id="UP000663860">
    <property type="component" value="Unassembled WGS sequence"/>
</dbReference>
<dbReference type="NCBIfam" id="TIGR00803">
    <property type="entry name" value="nst"/>
    <property type="match status" value="1"/>
</dbReference>
<evidence type="ECO:0000313" key="11">
    <source>
        <dbReference type="EMBL" id="CAF3607936.1"/>
    </source>
</evidence>
<evidence type="ECO:0000256" key="3">
    <source>
        <dbReference type="ARBA" id="ARBA00022597"/>
    </source>
</evidence>
<dbReference type="EMBL" id="CAJOBB010000187">
    <property type="protein sequence ID" value="CAF3601756.1"/>
    <property type="molecule type" value="Genomic_DNA"/>
</dbReference>
<evidence type="ECO:0000256" key="7">
    <source>
        <dbReference type="SAM" id="Phobius"/>
    </source>
</evidence>
<evidence type="ECO:0000313" key="8">
    <source>
        <dbReference type="EMBL" id="CAF0733541.1"/>
    </source>
</evidence>
<feature type="transmembrane region" description="Helical" evidence="7">
    <location>
        <begin position="242"/>
        <end position="263"/>
    </location>
</feature>
<dbReference type="GO" id="GO:0000139">
    <property type="term" value="C:Golgi membrane"/>
    <property type="evidence" value="ECO:0007669"/>
    <property type="project" value="InterPro"/>
</dbReference>
<feature type="transmembrane region" description="Helical" evidence="7">
    <location>
        <begin position="307"/>
        <end position="327"/>
    </location>
</feature>